<evidence type="ECO:0000313" key="6">
    <source>
        <dbReference type="Ensembl" id="ENSPCEP00000014179.1"/>
    </source>
</evidence>
<name>A0A8C8VKF4_9SAUR</name>
<keyword evidence="2 4" id="KW-0863">Zinc-finger</keyword>
<dbReference type="PROSITE" id="PS00518">
    <property type="entry name" value="ZF_RING_1"/>
    <property type="match status" value="1"/>
</dbReference>
<evidence type="ECO:0000313" key="7">
    <source>
        <dbReference type="Proteomes" id="UP000694393"/>
    </source>
</evidence>
<dbReference type="SMART" id="SM00184">
    <property type="entry name" value="RING"/>
    <property type="match status" value="1"/>
</dbReference>
<dbReference type="Pfam" id="PF15227">
    <property type="entry name" value="zf-C3HC4_4"/>
    <property type="match status" value="1"/>
</dbReference>
<organism evidence="6 7">
    <name type="scientific">Pelusios castaneus</name>
    <name type="common">West African mud turtle</name>
    <dbReference type="NCBI Taxonomy" id="367368"/>
    <lineage>
        <taxon>Eukaryota</taxon>
        <taxon>Metazoa</taxon>
        <taxon>Chordata</taxon>
        <taxon>Craniata</taxon>
        <taxon>Vertebrata</taxon>
        <taxon>Euteleostomi</taxon>
        <taxon>Archelosauria</taxon>
        <taxon>Testudinata</taxon>
        <taxon>Testudines</taxon>
        <taxon>Pleurodira</taxon>
        <taxon>Pelomedusidae</taxon>
        <taxon>Pelusios</taxon>
    </lineage>
</organism>
<dbReference type="AlphaFoldDB" id="A0A8C8VKF4"/>
<evidence type="ECO:0000256" key="1">
    <source>
        <dbReference type="ARBA" id="ARBA00022723"/>
    </source>
</evidence>
<accession>A0A8C8VKF4</accession>
<proteinExistence type="predicted"/>
<protein>
    <recommendedName>
        <fullName evidence="5">RING-type domain-containing protein</fullName>
    </recommendedName>
</protein>
<dbReference type="PROSITE" id="PS50089">
    <property type="entry name" value="ZF_RING_2"/>
    <property type="match status" value="1"/>
</dbReference>
<keyword evidence="1" id="KW-0479">Metal-binding</keyword>
<dbReference type="InterPro" id="IPR013083">
    <property type="entry name" value="Znf_RING/FYVE/PHD"/>
</dbReference>
<sequence length="222" mass="24470">KSFSAQGISEKEKVKLNSMETKTDELTCPICLEYFTDPVSLACDHNFCRVCITQYWQGSQTVSCTWCRHTFPQRGLKPNRQLRNIVESARGLRLQSGRESRSAKQTRSPVKQSSATGLCFSALATMATPLELDSKGVLGYLNTKAMSTLKTLRLWPGLGPRERAAAAAFLLRPRGFPARKEHYSLVLGSGHPGEKGAMVPLSSALVRLRELSRPRVSTVGLS</sequence>
<reference evidence="6" key="2">
    <citation type="submission" date="2025-09" db="UniProtKB">
        <authorList>
            <consortium name="Ensembl"/>
        </authorList>
    </citation>
    <scope>IDENTIFICATION</scope>
</reference>
<dbReference type="InterPro" id="IPR017907">
    <property type="entry name" value="Znf_RING_CS"/>
</dbReference>
<dbReference type="GO" id="GO:0008270">
    <property type="term" value="F:zinc ion binding"/>
    <property type="evidence" value="ECO:0007669"/>
    <property type="project" value="UniProtKB-KW"/>
</dbReference>
<keyword evidence="3" id="KW-0862">Zinc</keyword>
<evidence type="ECO:0000259" key="5">
    <source>
        <dbReference type="PROSITE" id="PS50089"/>
    </source>
</evidence>
<dbReference type="InterPro" id="IPR001841">
    <property type="entry name" value="Znf_RING"/>
</dbReference>
<dbReference type="PANTHER" id="PTHR24103">
    <property type="entry name" value="E3 UBIQUITIN-PROTEIN LIGASE TRIM"/>
    <property type="match status" value="1"/>
</dbReference>
<evidence type="ECO:0000256" key="2">
    <source>
        <dbReference type="ARBA" id="ARBA00022771"/>
    </source>
</evidence>
<dbReference type="SUPFAM" id="SSF57850">
    <property type="entry name" value="RING/U-box"/>
    <property type="match status" value="1"/>
</dbReference>
<dbReference type="Ensembl" id="ENSPCET00000014699.1">
    <property type="protein sequence ID" value="ENSPCEP00000014179.1"/>
    <property type="gene ID" value="ENSPCEG00000011249.1"/>
</dbReference>
<keyword evidence="7" id="KW-1185">Reference proteome</keyword>
<dbReference type="Gene3D" id="3.30.40.10">
    <property type="entry name" value="Zinc/RING finger domain, C3HC4 (zinc finger)"/>
    <property type="match status" value="1"/>
</dbReference>
<evidence type="ECO:0000256" key="3">
    <source>
        <dbReference type="ARBA" id="ARBA00022833"/>
    </source>
</evidence>
<feature type="domain" description="RING-type" evidence="5">
    <location>
        <begin position="28"/>
        <end position="68"/>
    </location>
</feature>
<evidence type="ECO:0000256" key="4">
    <source>
        <dbReference type="PROSITE-ProRule" id="PRU00175"/>
    </source>
</evidence>
<dbReference type="InterPro" id="IPR050143">
    <property type="entry name" value="TRIM/RBCC"/>
</dbReference>
<reference evidence="6" key="1">
    <citation type="submission" date="2025-08" db="UniProtKB">
        <authorList>
            <consortium name="Ensembl"/>
        </authorList>
    </citation>
    <scope>IDENTIFICATION</scope>
</reference>
<dbReference type="CDD" id="cd16594">
    <property type="entry name" value="RING-HC_TRIM7-like_C-IV"/>
    <property type="match status" value="1"/>
</dbReference>
<dbReference type="Proteomes" id="UP000694393">
    <property type="component" value="Unplaced"/>
</dbReference>